<proteinExistence type="predicted"/>
<dbReference type="KEGG" id="laj:A0128_17550"/>
<keyword evidence="4" id="KW-1185">Reference proteome</keyword>
<dbReference type="InterPro" id="IPR007372">
    <property type="entry name" value="Lipid/polyisoprenoid-bd_YceI"/>
</dbReference>
<dbReference type="SMART" id="SM00867">
    <property type="entry name" value="YceI"/>
    <property type="match status" value="1"/>
</dbReference>
<keyword evidence="1" id="KW-0732">Signal</keyword>
<dbReference type="OrthoDB" id="328418at2"/>
<accession>A0A1D7V0X9</accession>
<dbReference type="Proteomes" id="UP000094197">
    <property type="component" value="Chromosome 1"/>
</dbReference>
<feature type="signal peptide" evidence="1">
    <location>
        <begin position="1"/>
        <end position="21"/>
    </location>
</feature>
<dbReference type="Pfam" id="PF04264">
    <property type="entry name" value="YceI"/>
    <property type="match status" value="1"/>
</dbReference>
<dbReference type="AlphaFoldDB" id="A0A1D7V0X9"/>
<dbReference type="EMBL" id="CP015217">
    <property type="protein sequence ID" value="AOP35483.1"/>
    <property type="molecule type" value="Genomic_DNA"/>
</dbReference>
<gene>
    <name evidence="3" type="ORF">A0128_17550</name>
</gene>
<protein>
    <recommendedName>
        <fullName evidence="2">Lipid/polyisoprenoid-binding YceI-like domain-containing protein</fullName>
    </recommendedName>
</protein>
<evidence type="ECO:0000256" key="1">
    <source>
        <dbReference type="SAM" id="SignalP"/>
    </source>
</evidence>
<dbReference type="RefSeq" id="WP_069608686.1">
    <property type="nucleotide sequence ID" value="NZ_CP015217.1"/>
</dbReference>
<dbReference type="SUPFAM" id="SSF101874">
    <property type="entry name" value="YceI-like"/>
    <property type="match status" value="1"/>
</dbReference>
<name>A0A1D7V0X9_9LEPT</name>
<evidence type="ECO:0000313" key="4">
    <source>
        <dbReference type="Proteomes" id="UP000094197"/>
    </source>
</evidence>
<feature type="chain" id="PRO_5009100519" description="Lipid/polyisoprenoid-binding YceI-like domain-containing protein" evidence="1">
    <location>
        <begin position="22"/>
        <end position="181"/>
    </location>
</feature>
<reference evidence="3 4" key="1">
    <citation type="submission" date="2016-04" db="EMBL/GenBank/DDBJ databases">
        <title>Complete genome seqeunce of Leptospira alstonii serovar Room22.</title>
        <authorList>
            <person name="Nally J.E."/>
            <person name="Bayles D.O."/>
            <person name="Hurley D."/>
            <person name="Fanning S."/>
            <person name="McMahon B.J."/>
            <person name="Arent Z."/>
        </authorList>
    </citation>
    <scope>NUCLEOTIDE SEQUENCE [LARGE SCALE GENOMIC DNA]</scope>
    <source>
        <strain evidence="3 4">GWTS #1</strain>
    </source>
</reference>
<evidence type="ECO:0000259" key="2">
    <source>
        <dbReference type="SMART" id="SM00867"/>
    </source>
</evidence>
<sequence length="181" mass="20297">MKYLNRILFFSLILFSLPNFASEVLKKEITFFAIHPMKEVHGVCKEVQIDSPKIQAAGTGYKLLAPFQIKVPVLKLHSGDESRDSHIMEILGYPDTPEILVVIESVSQTGESYSIKGKLTIHGTTQSFESSAKVESKDAGQIRVAGTVYIKFSDFKLERPSLLFVKAKEEIEIGFDFLIKI</sequence>
<feature type="domain" description="Lipid/polyisoprenoid-binding YceI-like" evidence="2">
    <location>
        <begin position="19"/>
        <end position="180"/>
    </location>
</feature>
<evidence type="ECO:0000313" key="3">
    <source>
        <dbReference type="EMBL" id="AOP35483.1"/>
    </source>
</evidence>
<dbReference type="InterPro" id="IPR036761">
    <property type="entry name" value="TTHA0802/YceI-like_sf"/>
</dbReference>
<organism evidence="3 4">
    <name type="scientific">Leptospira tipperaryensis</name>
    <dbReference type="NCBI Taxonomy" id="2564040"/>
    <lineage>
        <taxon>Bacteria</taxon>
        <taxon>Pseudomonadati</taxon>
        <taxon>Spirochaetota</taxon>
        <taxon>Spirochaetia</taxon>
        <taxon>Leptospirales</taxon>
        <taxon>Leptospiraceae</taxon>
        <taxon>Leptospira</taxon>
    </lineage>
</organism>
<dbReference type="Gene3D" id="2.40.128.110">
    <property type="entry name" value="Lipid/polyisoprenoid-binding, YceI-like"/>
    <property type="match status" value="1"/>
</dbReference>